<dbReference type="SUPFAM" id="SSF54211">
    <property type="entry name" value="Ribosomal protein S5 domain 2-like"/>
    <property type="match status" value="1"/>
</dbReference>
<evidence type="ECO:0000313" key="8">
    <source>
        <dbReference type="Proteomes" id="UP000095009"/>
    </source>
</evidence>
<dbReference type="PANTHER" id="PTHR21569:SF1">
    <property type="entry name" value="SMALL RIBOSOMAL SUBUNIT PROTEIN US9M"/>
    <property type="match status" value="1"/>
</dbReference>
<dbReference type="GO" id="GO:0005763">
    <property type="term" value="C:mitochondrial small ribosomal subunit"/>
    <property type="evidence" value="ECO:0007669"/>
    <property type="project" value="EnsemblFungi"/>
</dbReference>
<evidence type="ECO:0000256" key="6">
    <source>
        <dbReference type="SAM" id="MobiDB-lite"/>
    </source>
</evidence>
<evidence type="ECO:0000313" key="7">
    <source>
        <dbReference type="EMBL" id="ODQ67876.1"/>
    </source>
</evidence>
<dbReference type="AlphaFoldDB" id="A0A1E3PR14"/>
<keyword evidence="3" id="KW-0687">Ribonucleoprotein</keyword>
<dbReference type="InterPro" id="IPR023035">
    <property type="entry name" value="Ribosomal_uS9_bac/plastid"/>
</dbReference>
<reference evidence="7 8" key="1">
    <citation type="journal article" date="2016" name="Proc. Natl. Acad. Sci. U.S.A.">
        <title>Comparative genomics of biotechnologically important yeasts.</title>
        <authorList>
            <person name="Riley R."/>
            <person name="Haridas S."/>
            <person name="Wolfe K.H."/>
            <person name="Lopes M.R."/>
            <person name="Hittinger C.T."/>
            <person name="Goeker M."/>
            <person name="Salamov A.A."/>
            <person name="Wisecaver J.H."/>
            <person name="Long T.M."/>
            <person name="Calvey C.H."/>
            <person name="Aerts A.L."/>
            <person name="Barry K.W."/>
            <person name="Choi C."/>
            <person name="Clum A."/>
            <person name="Coughlan A.Y."/>
            <person name="Deshpande S."/>
            <person name="Douglass A.P."/>
            <person name="Hanson S.J."/>
            <person name="Klenk H.-P."/>
            <person name="LaButti K.M."/>
            <person name="Lapidus A."/>
            <person name="Lindquist E.A."/>
            <person name="Lipzen A.M."/>
            <person name="Meier-Kolthoff J.P."/>
            <person name="Ohm R.A."/>
            <person name="Otillar R.P."/>
            <person name="Pangilinan J.L."/>
            <person name="Peng Y."/>
            <person name="Rokas A."/>
            <person name="Rosa C.A."/>
            <person name="Scheuner C."/>
            <person name="Sibirny A.A."/>
            <person name="Slot J.C."/>
            <person name="Stielow J.B."/>
            <person name="Sun H."/>
            <person name="Kurtzman C.P."/>
            <person name="Blackwell M."/>
            <person name="Grigoriev I.V."/>
            <person name="Jeffries T.W."/>
        </authorList>
    </citation>
    <scope>NUCLEOTIDE SEQUENCE [LARGE SCALE GENOMIC DNA]</scope>
    <source>
        <strain evidence="7 8">DSM 6958</strain>
    </source>
</reference>
<keyword evidence="2" id="KW-0689">Ribosomal protein</keyword>
<evidence type="ECO:0000256" key="2">
    <source>
        <dbReference type="ARBA" id="ARBA00022980"/>
    </source>
</evidence>
<dbReference type="OrthoDB" id="10254627at2759"/>
<dbReference type="GO" id="GO:0003735">
    <property type="term" value="F:structural constituent of ribosome"/>
    <property type="evidence" value="ECO:0007669"/>
    <property type="project" value="EnsemblFungi"/>
</dbReference>
<evidence type="ECO:0000256" key="1">
    <source>
        <dbReference type="ARBA" id="ARBA00005251"/>
    </source>
</evidence>
<comment type="similarity">
    <text evidence="1">Belongs to the universal ribosomal protein uS9 family.</text>
</comment>
<dbReference type="GO" id="GO:0006412">
    <property type="term" value="P:translation"/>
    <property type="evidence" value="ECO:0007669"/>
    <property type="project" value="InterPro"/>
</dbReference>
<accession>A0A1E3PR14</accession>
<sequence>MEKLRVVPKERNFYAANPPHEEHMATLQATLRKYINLPTVPREEAMVINWSNYAQYKIIGGGTRLKPLQYKSLIKVLNRLSLIDPQLMPDEVVETIRPFMRDTQSVNSVQKVKSLDKFGRAINVGRRKNSSATVQVVRATDSIMGQIIVNGKTLDEFFPKLSDRQTIVYPLKVVNSITNFNIFATVQGGGSTGQAGAVAEGITKTLIMFNPLFKRRLRKAGCATHDSRVVERKKPGRKKARKMPTWVKR</sequence>
<feature type="region of interest" description="Disordered" evidence="6">
    <location>
        <begin position="224"/>
        <end position="249"/>
    </location>
</feature>
<feature type="compositionally biased region" description="Basic residues" evidence="6">
    <location>
        <begin position="234"/>
        <end position="249"/>
    </location>
</feature>
<gene>
    <name evidence="7" type="ORF">NADFUDRAFT_20439</name>
</gene>
<evidence type="ECO:0000256" key="3">
    <source>
        <dbReference type="ARBA" id="ARBA00023274"/>
    </source>
</evidence>
<dbReference type="PANTHER" id="PTHR21569">
    <property type="entry name" value="RIBOSOMAL PROTEIN S9"/>
    <property type="match status" value="1"/>
</dbReference>
<proteinExistence type="inferred from homology"/>
<dbReference type="InterPro" id="IPR020568">
    <property type="entry name" value="Ribosomal_Su5_D2-typ_SF"/>
</dbReference>
<evidence type="ECO:0000256" key="5">
    <source>
        <dbReference type="ARBA" id="ARBA00042623"/>
    </source>
</evidence>
<dbReference type="Pfam" id="PF00380">
    <property type="entry name" value="Ribosomal_S9"/>
    <property type="match status" value="1"/>
</dbReference>
<protein>
    <recommendedName>
        <fullName evidence="4">Small ribosomal subunit protein uS9m</fullName>
    </recommendedName>
    <alternativeName>
        <fullName evidence="5">37S ribosomal protein S9, mitochondrial</fullName>
    </alternativeName>
</protein>
<dbReference type="EMBL" id="KV454406">
    <property type="protein sequence ID" value="ODQ67876.1"/>
    <property type="molecule type" value="Genomic_DNA"/>
</dbReference>
<dbReference type="InterPro" id="IPR000754">
    <property type="entry name" value="Ribosomal_uS9"/>
</dbReference>
<dbReference type="InterPro" id="IPR014721">
    <property type="entry name" value="Ribsml_uS5_D2-typ_fold_subgr"/>
</dbReference>
<name>A0A1E3PR14_9ASCO</name>
<keyword evidence="8" id="KW-1185">Reference proteome</keyword>
<evidence type="ECO:0000256" key="4">
    <source>
        <dbReference type="ARBA" id="ARBA00039318"/>
    </source>
</evidence>
<dbReference type="STRING" id="857566.A0A1E3PR14"/>
<dbReference type="FunFam" id="3.30.230.10:FF:000001">
    <property type="entry name" value="30S ribosomal protein S9"/>
    <property type="match status" value="1"/>
</dbReference>
<dbReference type="Gene3D" id="3.30.230.10">
    <property type="match status" value="1"/>
</dbReference>
<organism evidence="7 8">
    <name type="scientific">Nadsonia fulvescens var. elongata DSM 6958</name>
    <dbReference type="NCBI Taxonomy" id="857566"/>
    <lineage>
        <taxon>Eukaryota</taxon>
        <taxon>Fungi</taxon>
        <taxon>Dikarya</taxon>
        <taxon>Ascomycota</taxon>
        <taxon>Saccharomycotina</taxon>
        <taxon>Dipodascomycetes</taxon>
        <taxon>Dipodascales</taxon>
        <taxon>Dipodascales incertae sedis</taxon>
        <taxon>Nadsonia</taxon>
    </lineage>
</organism>
<dbReference type="NCBIfam" id="NF001099">
    <property type="entry name" value="PRK00132.1"/>
    <property type="match status" value="1"/>
</dbReference>
<dbReference type="GO" id="GO:0003723">
    <property type="term" value="F:RNA binding"/>
    <property type="evidence" value="ECO:0007669"/>
    <property type="project" value="TreeGrafter"/>
</dbReference>
<dbReference type="Proteomes" id="UP000095009">
    <property type="component" value="Unassembled WGS sequence"/>
</dbReference>